<dbReference type="OrthoDB" id="3344688at2759"/>
<dbReference type="CDD" id="cd09272">
    <property type="entry name" value="RNase_HI_RT_Ty1"/>
    <property type="match status" value="1"/>
</dbReference>
<evidence type="ECO:0000259" key="1">
    <source>
        <dbReference type="Pfam" id="PF07727"/>
    </source>
</evidence>
<evidence type="ECO:0000313" key="3">
    <source>
        <dbReference type="Proteomes" id="UP000765509"/>
    </source>
</evidence>
<name>A0A9Q3EP50_9BASI</name>
<proteinExistence type="predicted"/>
<evidence type="ECO:0000313" key="2">
    <source>
        <dbReference type="EMBL" id="MBW0525811.1"/>
    </source>
</evidence>
<protein>
    <recommendedName>
        <fullName evidence="1">Reverse transcriptase Ty1/copia-type domain-containing protein</fullName>
    </recommendedName>
</protein>
<feature type="domain" description="Reverse transcriptase Ty1/copia-type" evidence="1">
    <location>
        <begin position="4"/>
        <end position="93"/>
    </location>
</feature>
<organism evidence="2 3">
    <name type="scientific">Austropuccinia psidii MF-1</name>
    <dbReference type="NCBI Taxonomy" id="1389203"/>
    <lineage>
        <taxon>Eukaryota</taxon>
        <taxon>Fungi</taxon>
        <taxon>Dikarya</taxon>
        <taxon>Basidiomycota</taxon>
        <taxon>Pucciniomycotina</taxon>
        <taxon>Pucciniomycetes</taxon>
        <taxon>Pucciniales</taxon>
        <taxon>Sphaerophragmiaceae</taxon>
        <taxon>Austropuccinia</taxon>
    </lineage>
</organism>
<dbReference type="PANTHER" id="PTHR11439">
    <property type="entry name" value="GAG-POL-RELATED RETROTRANSPOSON"/>
    <property type="match status" value="1"/>
</dbReference>
<dbReference type="Pfam" id="PF07727">
    <property type="entry name" value="RVT_2"/>
    <property type="match status" value="1"/>
</dbReference>
<reference evidence="2" key="1">
    <citation type="submission" date="2021-03" db="EMBL/GenBank/DDBJ databases">
        <title>Draft genome sequence of rust myrtle Austropuccinia psidii MF-1, a brazilian biotype.</title>
        <authorList>
            <person name="Quecine M.C."/>
            <person name="Pachon D.M.R."/>
            <person name="Bonatelli M.L."/>
            <person name="Correr F.H."/>
            <person name="Franceschini L.M."/>
            <person name="Leite T.F."/>
            <person name="Margarido G.R.A."/>
            <person name="Almeida C.A."/>
            <person name="Ferrarezi J.A."/>
            <person name="Labate C.A."/>
        </authorList>
    </citation>
    <scope>NUCLEOTIDE SEQUENCE</scope>
    <source>
        <strain evidence="2">MF-1</strain>
    </source>
</reference>
<dbReference type="InterPro" id="IPR013103">
    <property type="entry name" value="RVT_2"/>
</dbReference>
<accession>A0A9Q3EP50</accession>
<dbReference type="EMBL" id="AVOT02032091">
    <property type="protein sequence ID" value="MBW0525811.1"/>
    <property type="molecule type" value="Genomic_DNA"/>
</dbReference>
<keyword evidence="3" id="KW-1185">Reference proteome</keyword>
<dbReference type="AlphaFoldDB" id="A0A9Q3EP50"/>
<dbReference type="PANTHER" id="PTHR11439:SF467">
    <property type="entry name" value="INTEGRASE CATALYTIC DOMAIN-CONTAINING PROTEIN"/>
    <property type="match status" value="1"/>
</dbReference>
<comment type="caution">
    <text evidence="2">The sequence shown here is derived from an EMBL/GenBank/DDBJ whole genome shotgun (WGS) entry which is preliminary data.</text>
</comment>
<sequence length="337" mass="37891">MKGILEKAGFQATQEDQSTYTYEHGGNRALLWMHVDDGVVTASSASLMIKLKDILSRELKLKWDVGIHSIVGIEVRRDGNKFRLCQQALIRKLCSLSPSNITAGQPLPLMDLISEKATKIDQAYLSCIGILLYVARATRPDIMFSVNYLARFSMNTTSKHWAALEQLICYMRGTMDRALVLDSAGKAKTLEVYVDANWGGEGSRSQHGFISFLLVSPVAWNSKRQTCVATSTCQAEYMAMSFAERERMWISQCVSPITGRIMPILLSDNQSAVKIASDSGSRKNSRHIKREFHLINKMIVNNKVTIKWITTREQRADIFTKKQAKVKVDEFCKGLLV</sequence>
<gene>
    <name evidence="2" type="ORF">O181_065526</name>
</gene>
<dbReference type="Proteomes" id="UP000765509">
    <property type="component" value="Unassembled WGS sequence"/>
</dbReference>